<name>A0ACB9N7I5_BAUVA</name>
<dbReference type="EMBL" id="CM039432">
    <property type="protein sequence ID" value="KAI4331764.1"/>
    <property type="molecule type" value="Genomic_DNA"/>
</dbReference>
<protein>
    <submittedName>
        <fullName evidence="1">Uncharacterized protein</fullName>
    </submittedName>
</protein>
<gene>
    <name evidence="1" type="ORF">L6164_016721</name>
</gene>
<reference evidence="1 2" key="1">
    <citation type="journal article" date="2022" name="DNA Res.">
        <title>Chromosomal-level genome assembly of the orchid tree Bauhinia variegata (Leguminosae; Cercidoideae) supports the allotetraploid origin hypothesis of Bauhinia.</title>
        <authorList>
            <person name="Zhong Y."/>
            <person name="Chen Y."/>
            <person name="Zheng D."/>
            <person name="Pang J."/>
            <person name="Liu Y."/>
            <person name="Luo S."/>
            <person name="Meng S."/>
            <person name="Qian L."/>
            <person name="Wei D."/>
            <person name="Dai S."/>
            <person name="Zhou R."/>
        </authorList>
    </citation>
    <scope>NUCLEOTIDE SEQUENCE [LARGE SCALE GENOMIC DNA]</scope>
    <source>
        <strain evidence="1">BV-YZ2020</strain>
    </source>
</reference>
<organism evidence="1 2">
    <name type="scientific">Bauhinia variegata</name>
    <name type="common">Purple orchid tree</name>
    <name type="synonym">Phanera variegata</name>
    <dbReference type="NCBI Taxonomy" id="167791"/>
    <lineage>
        <taxon>Eukaryota</taxon>
        <taxon>Viridiplantae</taxon>
        <taxon>Streptophyta</taxon>
        <taxon>Embryophyta</taxon>
        <taxon>Tracheophyta</taxon>
        <taxon>Spermatophyta</taxon>
        <taxon>Magnoliopsida</taxon>
        <taxon>eudicotyledons</taxon>
        <taxon>Gunneridae</taxon>
        <taxon>Pentapetalae</taxon>
        <taxon>rosids</taxon>
        <taxon>fabids</taxon>
        <taxon>Fabales</taxon>
        <taxon>Fabaceae</taxon>
        <taxon>Cercidoideae</taxon>
        <taxon>Cercideae</taxon>
        <taxon>Bauhiniinae</taxon>
        <taxon>Bauhinia</taxon>
    </lineage>
</organism>
<dbReference type="Proteomes" id="UP000828941">
    <property type="component" value="Chromosome 7"/>
</dbReference>
<proteinExistence type="predicted"/>
<comment type="caution">
    <text evidence="1">The sequence shown here is derived from an EMBL/GenBank/DDBJ whole genome shotgun (WGS) entry which is preliminary data.</text>
</comment>
<keyword evidence="2" id="KW-1185">Reference proteome</keyword>
<evidence type="ECO:0000313" key="2">
    <source>
        <dbReference type="Proteomes" id="UP000828941"/>
    </source>
</evidence>
<sequence>MDLHKTPLVFNGLSQAAVKLDRTNYVLWKSLILPIIRRYKLEGCIIGTKACPNQFVQEGGQQKSNPEFEEWRAQDQLLLDWLFNSMTIEIAS</sequence>
<accession>A0ACB9N7I5</accession>
<evidence type="ECO:0000313" key="1">
    <source>
        <dbReference type="EMBL" id="KAI4331764.1"/>
    </source>
</evidence>